<evidence type="ECO:0000256" key="2">
    <source>
        <dbReference type="ARBA" id="ARBA00012720"/>
    </source>
</evidence>
<dbReference type="EMBL" id="CP024988">
    <property type="protein sequence ID" value="AWT26817.1"/>
    <property type="molecule type" value="Genomic_DNA"/>
</dbReference>
<keyword evidence="17" id="KW-0255">Endonuclease</keyword>
<evidence type="ECO:0000256" key="7">
    <source>
        <dbReference type="ARBA" id="ARBA00022833"/>
    </source>
</evidence>
<evidence type="ECO:0000256" key="1">
    <source>
        <dbReference type="ARBA" id="ARBA00009409"/>
    </source>
</evidence>
<dbReference type="KEGG" id="cpre:Csp1_20530"/>
<dbReference type="SMART" id="SM00898">
    <property type="entry name" value="Fapy_DNA_glyco"/>
    <property type="match status" value="1"/>
</dbReference>
<proteinExistence type="inferred from homology"/>
<keyword evidence="17" id="KW-0540">Nuclease</keyword>
<evidence type="ECO:0000259" key="16">
    <source>
        <dbReference type="PROSITE" id="PS51068"/>
    </source>
</evidence>
<dbReference type="CDD" id="cd08971">
    <property type="entry name" value="AcNei2_N"/>
    <property type="match status" value="1"/>
</dbReference>
<evidence type="ECO:0000256" key="6">
    <source>
        <dbReference type="ARBA" id="ARBA00022801"/>
    </source>
</evidence>
<evidence type="ECO:0000256" key="11">
    <source>
        <dbReference type="ARBA" id="ARBA00023268"/>
    </source>
</evidence>
<dbReference type="InterPro" id="IPR044090">
    <property type="entry name" value="Nei2_N"/>
</dbReference>
<dbReference type="GO" id="GO:0140078">
    <property type="term" value="F:class I DNA-(apurinic or apyrimidinic site) endonuclease activity"/>
    <property type="evidence" value="ECO:0007669"/>
    <property type="project" value="UniProtKB-EC"/>
</dbReference>
<keyword evidence="10" id="KW-0456">Lyase</keyword>
<dbReference type="Proteomes" id="UP000247696">
    <property type="component" value="Chromosome"/>
</dbReference>
<dbReference type="SMART" id="SM01232">
    <property type="entry name" value="H2TH"/>
    <property type="match status" value="1"/>
</dbReference>
<dbReference type="SUPFAM" id="SSF57716">
    <property type="entry name" value="Glucocorticoid receptor-like (DNA-binding domain)"/>
    <property type="match status" value="1"/>
</dbReference>
<evidence type="ECO:0000256" key="12">
    <source>
        <dbReference type="ARBA" id="ARBA00023295"/>
    </source>
</evidence>
<dbReference type="SUPFAM" id="SSF81624">
    <property type="entry name" value="N-terminal domain of MutM-like DNA repair proteins"/>
    <property type="match status" value="1"/>
</dbReference>
<dbReference type="InterPro" id="IPR010979">
    <property type="entry name" value="Ribosomal_uS13-like_H2TH"/>
</dbReference>
<dbReference type="Pfam" id="PF06831">
    <property type="entry name" value="H2TH"/>
    <property type="match status" value="1"/>
</dbReference>
<evidence type="ECO:0000256" key="9">
    <source>
        <dbReference type="ARBA" id="ARBA00023204"/>
    </source>
</evidence>
<evidence type="ECO:0000256" key="4">
    <source>
        <dbReference type="ARBA" id="ARBA00022763"/>
    </source>
</evidence>
<keyword evidence="9" id="KW-0234">DNA repair</keyword>
<evidence type="ECO:0000313" key="18">
    <source>
        <dbReference type="Proteomes" id="UP000247696"/>
    </source>
</evidence>
<keyword evidence="12 17" id="KW-0326">Glycosidase</keyword>
<keyword evidence="3" id="KW-0479">Metal-binding</keyword>
<evidence type="ECO:0000256" key="13">
    <source>
        <dbReference type="PROSITE-ProRule" id="PRU00391"/>
    </source>
</evidence>
<dbReference type="PROSITE" id="PS51068">
    <property type="entry name" value="FPG_CAT"/>
    <property type="match status" value="1"/>
</dbReference>
<evidence type="ECO:0000313" key="17">
    <source>
        <dbReference type="EMBL" id="AWT26817.1"/>
    </source>
</evidence>
<sequence length="309" mass="33972">MPEGDSVLQLSERMQWMGGRTVTRSDIRVPRFATEDLVGRQVTQVWPYGKHLFIDVSGRVLHTHLKMEGVWSVHTVGTRWRRPGHTARVVLRFAPQHPGGPEIEVVGHSLGFVRLFDRSEYASVVGHLGPDILAPDWDAPGSWTSSGHGAGATAVGGRVPEETVPEESVSRRQEALRRILSRPERSIGAALLDQRNVAGIGNEYRAEVCFLAGVDPRRPVGTGADGVDTATSLLDLTRKVMWANRREPRRVFTGDRRPGMGDYVFGRAGRACRRCGTPVAQAFLGGPDSGGDDGELERVIWWCPVCQPE</sequence>
<keyword evidence="5 13" id="KW-0863">Zinc-finger</keyword>
<dbReference type="GO" id="GO:0003684">
    <property type="term" value="F:damaged DNA binding"/>
    <property type="evidence" value="ECO:0007669"/>
    <property type="project" value="InterPro"/>
</dbReference>
<dbReference type="InterPro" id="IPR012319">
    <property type="entry name" value="FPG_cat"/>
</dbReference>
<dbReference type="EC" id="4.2.99.18" evidence="2"/>
<keyword evidence="7" id="KW-0862">Zinc</keyword>
<dbReference type="STRING" id="1737425.GCA_900049755_02813"/>
<keyword evidence="4" id="KW-0227">DNA damage</keyword>
<evidence type="ECO:0000256" key="10">
    <source>
        <dbReference type="ARBA" id="ARBA00023239"/>
    </source>
</evidence>
<evidence type="ECO:0000256" key="3">
    <source>
        <dbReference type="ARBA" id="ARBA00022723"/>
    </source>
</evidence>
<evidence type="ECO:0000259" key="15">
    <source>
        <dbReference type="PROSITE" id="PS51066"/>
    </source>
</evidence>
<dbReference type="RefSeq" id="WP_110481771.1">
    <property type="nucleotide sequence ID" value="NZ_CP024988.1"/>
</dbReference>
<evidence type="ECO:0000256" key="14">
    <source>
        <dbReference type="SAM" id="MobiDB-lite"/>
    </source>
</evidence>
<name>A0A2Z3YXK9_9CORY</name>
<organism evidence="17 18">
    <name type="scientific">Corynebacterium provencense</name>
    <dbReference type="NCBI Taxonomy" id="1737425"/>
    <lineage>
        <taxon>Bacteria</taxon>
        <taxon>Bacillati</taxon>
        <taxon>Actinomycetota</taxon>
        <taxon>Actinomycetes</taxon>
        <taxon>Mycobacteriales</taxon>
        <taxon>Corynebacteriaceae</taxon>
        <taxon>Corynebacterium</taxon>
    </lineage>
</organism>
<dbReference type="InterPro" id="IPR000214">
    <property type="entry name" value="Znf_DNA_glyclase/AP_lyase"/>
</dbReference>
<feature type="region of interest" description="Disordered" evidence="14">
    <location>
        <begin position="145"/>
        <end position="170"/>
    </location>
</feature>
<dbReference type="GO" id="GO:0006284">
    <property type="term" value="P:base-excision repair"/>
    <property type="evidence" value="ECO:0007669"/>
    <property type="project" value="InterPro"/>
</dbReference>
<dbReference type="InterPro" id="IPR035937">
    <property type="entry name" value="FPG_N"/>
</dbReference>
<evidence type="ECO:0000256" key="8">
    <source>
        <dbReference type="ARBA" id="ARBA00023125"/>
    </source>
</evidence>
<dbReference type="OrthoDB" id="9800855at2"/>
<dbReference type="GO" id="GO:0000703">
    <property type="term" value="F:oxidized pyrimidine nucleobase lesion DNA N-glycosylase activity"/>
    <property type="evidence" value="ECO:0007669"/>
    <property type="project" value="TreeGrafter"/>
</dbReference>
<dbReference type="PANTHER" id="PTHR42697:SF1">
    <property type="entry name" value="ENDONUCLEASE 8"/>
    <property type="match status" value="1"/>
</dbReference>
<protein>
    <recommendedName>
        <fullName evidence="2">DNA-(apurinic or apyrimidinic site) lyase</fullName>
        <ecNumber evidence="2">4.2.99.18</ecNumber>
    </recommendedName>
</protein>
<dbReference type="SUPFAM" id="SSF46946">
    <property type="entry name" value="S13-like H2TH domain"/>
    <property type="match status" value="1"/>
</dbReference>
<dbReference type="PANTHER" id="PTHR42697">
    <property type="entry name" value="ENDONUCLEASE 8"/>
    <property type="match status" value="1"/>
</dbReference>
<keyword evidence="11" id="KW-0511">Multifunctional enzyme</keyword>
<dbReference type="InterPro" id="IPR015886">
    <property type="entry name" value="H2TH_FPG"/>
</dbReference>
<dbReference type="GO" id="GO:0008270">
    <property type="term" value="F:zinc ion binding"/>
    <property type="evidence" value="ECO:0007669"/>
    <property type="project" value="UniProtKB-KW"/>
</dbReference>
<dbReference type="PROSITE" id="PS51066">
    <property type="entry name" value="ZF_FPG_2"/>
    <property type="match status" value="1"/>
</dbReference>
<feature type="domain" description="FPG-type" evidence="15">
    <location>
        <begin position="263"/>
        <end position="308"/>
    </location>
</feature>
<keyword evidence="18" id="KW-1185">Reference proteome</keyword>
<dbReference type="Gene3D" id="1.10.8.50">
    <property type="match status" value="1"/>
</dbReference>
<reference evidence="18" key="1">
    <citation type="submission" date="2017-11" db="EMBL/GenBank/DDBJ databases">
        <title>Otitis media/interna in a cat caused by the recently described species Corynebacterium provencense.</title>
        <authorList>
            <person name="Kittl S."/>
            <person name="Brodard I."/>
            <person name="Rychener L."/>
            <person name="Jores J."/>
            <person name="Roosje P."/>
            <person name="Gobeli Brawand S."/>
        </authorList>
    </citation>
    <scope>NUCLEOTIDE SEQUENCE [LARGE SCALE GENOMIC DNA]</scope>
    <source>
        <strain evidence="18">17KM38</strain>
    </source>
</reference>
<keyword evidence="8" id="KW-0238">DNA-binding</keyword>
<evidence type="ECO:0000256" key="5">
    <source>
        <dbReference type="ARBA" id="ARBA00022771"/>
    </source>
</evidence>
<dbReference type="AlphaFoldDB" id="A0A2Z3YXK9"/>
<dbReference type="Gene3D" id="3.20.190.10">
    <property type="entry name" value="MutM-like, N-terminal"/>
    <property type="match status" value="1"/>
</dbReference>
<gene>
    <name evidence="17" type="primary">nei1_1</name>
    <name evidence="17" type="ORF">Csp1_20530</name>
</gene>
<comment type="similarity">
    <text evidence="1">Belongs to the FPG family.</text>
</comment>
<accession>A0A2Z3YXK9</accession>
<dbReference type="Pfam" id="PF01149">
    <property type="entry name" value="Fapy_DNA_glyco"/>
    <property type="match status" value="1"/>
</dbReference>
<feature type="domain" description="Formamidopyrimidine-DNA glycosylase catalytic" evidence="16">
    <location>
        <begin position="2"/>
        <end position="100"/>
    </location>
</feature>
<keyword evidence="6 17" id="KW-0378">Hydrolase</keyword>